<gene>
    <name evidence="2" type="ORF">BESB_035570</name>
</gene>
<sequence length="80" mass="9120">MAKKRKLENALRLAIRKRSSQPQTDYSRYSPQVSSLQNSENPSEEDAGESCTYTGRFPFPRFDVRWVSTEALLHPFAPGS</sequence>
<evidence type="ECO:0000313" key="2">
    <source>
        <dbReference type="EMBL" id="PFH37099.1"/>
    </source>
</evidence>
<comment type="caution">
    <text evidence="2">The sequence shown here is derived from an EMBL/GenBank/DDBJ whole genome shotgun (WGS) entry which is preliminary data.</text>
</comment>
<evidence type="ECO:0000313" key="3">
    <source>
        <dbReference type="Proteomes" id="UP000224006"/>
    </source>
</evidence>
<dbReference type="AlphaFoldDB" id="A0A2A9MGR2"/>
<dbReference type="Proteomes" id="UP000224006">
    <property type="component" value="Chromosome II"/>
</dbReference>
<feature type="region of interest" description="Disordered" evidence="1">
    <location>
        <begin position="14"/>
        <end position="52"/>
    </location>
</feature>
<protein>
    <submittedName>
        <fullName evidence="2">Uncharacterized protein</fullName>
    </submittedName>
</protein>
<dbReference type="VEuPathDB" id="ToxoDB:BESB_035570"/>
<feature type="compositionally biased region" description="Polar residues" evidence="1">
    <location>
        <begin position="20"/>
        <end position="41"/>
    </location>
</feature>
<dbReference type="KEGG" id="bbes:BESB_035570"/>
<organism evidence="2 3">
    <name type="scientific">Besnoitia besnoiti</name>
    <name type="common">Apicomplexan protozoan</name>
    <dbReference type="NCBI Taxonomy" id="94643"/>
    <lineage>
        <taxon>Eukaryota</taxon>
        <taxon>Sar</taxon>
        <taxon>Alveolata</taxon>
        <taxon>Apicomplexa</taxon>
        <taxon>Conoidasida</taxon>
        <taxon>Coccidia</taxon>
        <taxon>Eucoccidiorida</taxon>
        <taxon>Eimeriorina</taxon>
        <taxon>Sarcocystidae</taxon>
        <taxon>Besnoitia</taxon>
    </lineage>
</organism>
<evidence type="ECO:0000256" key="1">
    <source>
        <dbReference type="SAM" id="MobiDB-lite"/>
    </source>
</evidence>
<dbReference type="RefSeq" id="XP_029221108.1">
    <property type="nucleotide sequence ID" value="XM_029362143.1"/>
</dbReference>
<proteinExistence type="predicted"/>
<reference evidence="2 3" key="1">
    <citation type="submission" date="2017-09" db="EMBL/GenBank/DDBJ databases">
        <title>Genome sequencing of Besnoitia besnoiti strain Bb-Ger1.</title>
        <authorList>
            <person name="Schares G."/>
            <person name="Venepally P."/>
            <person name="Lorenzi H.A."/>
        </authorList>
    </citation>
    <scope>NUCLEOTIDE SEQUENCE [LARGE SCALE GENOMIC DNA]</scope>
    <source>
        <strain evidence="2 3">Bb-Ger1</strain>
    </source>
</reference>
<keyword evidence="3" id="KW-1185">Reference proteome</keyword>
<dbReference type="EMBL" id="NWUJ01000002">
    <property type="protein sequence ID" value="PFH37099.1"/>
    <property type="molecule type" value="Genomic_DNA"/>
</dbReference>
<accession>A0A2A9MGR2</accession>
<dbReference type="GeneID" id="40308538"/>
<name>A0A2A9MGR2_BESBE</name>